<evidence type="ECO:0000313" key="2">
    <source>
        <dbReference type="EMBL" id="KPH71269.1"/>
    </source>
</evidence>
<accession>A0ABR5MFX3</accession>
<protein>
    <submittedName>
        <fullName evidence="2">Dehydrogenase</fullName>
    </submittedName>
</protein>
<name>A0ABR5MFX3_9BACI</name>
<feature type="transmembrane region" description="Helical" evidence="1">
    <location>
        <begin position="21"/>
        <end position="42"/>
    </location>
</feature>
<dbReference type="Pfam" id="PF13618">
    <property type="entry name" value="Gluconate_2-dh3"/>
    <property type="match status" value="1"/>
</dbReference>
<keyword evidence="3" id="KW-1185">Reference proteome</keyword>
<dbReference type="InterPro" id="IPR027056">
    <property type="entry name" value="Gluconate_2DH_su3"/>
</dbReference>
<evidence type="ECO:0000256" key="1">
    <source>
        <dbReference type="SAM" id="Phobius"/>
    </source>
</evidence>
<keyword evidence="1" id="KW-0472">Membrane</keyword>
<evidence type="ECO:0000313" key="3">
    <source>
        <dbReference type="Proteomes" id="UP000037854"/>
    </source>
</evidence>
<dbReference type="RefSeq" id="WP_060669157.1">
    <property type="nucleotide sequence ID" value="NZ_JANKBL010000013.1"/>
</dbReference>
<sequence>MSDEEKKAPDLSRRKFIKNSGYVAGGAIGGGILTSLIGTNVWGGNQKTAPETTTNEADSYNRALMYFRRRKDFEILSAATERIFPEDENGPGAIALGVPYFIDHQLAGGYGNNEKEYTLGPFSEGTDYQGYQSPLKRHEIFTAGIQAMERESQENYGTSFAELEGEQQDEILRKFEEKKVKMKHVSSAYFFDQLRTATLSGVYADPLYGGNANMDGWRMKEFPGNQMSYIQEIEKEEFIEYEPSSLKDHL</sequence>
<dbReference type="EMBL" id="LGTK01000082">
    <property type="protein sequence ID" value="KPH71269.1"/>
    <property type="molecule type" value="Genomic_DNA"/>
</dbReference>
<organism evidence="2 3">
    <name type="scientific">Oceanobacillus caeni</name>
    <dbReference type="NCBI Taxonomy" id="405946"/>
    <lineage>
        <taxon>Bacteria</taxon>
        <taxon>Bacillati</taxon>
        <taxon>Bacillota</taxon>
        <taxon>Bacilli</taxon>
        <taxon>Bacillales</taxon>
        <taxon>Bacillaceae</taxon>
        <taxon>Oceanobacillus</taxon>
    </lineage>
</organism>
<keyword evidence="1" id="KW-1133">Transmembrane helix</keyword>
<dbReference type="InterPro" id="IPR006311">
    <property type="entry name" value="TAT_signal"/>
</dbReference>
<comment type="caution">
    <text evidence="2">The sequence shown here is derived from an EMBL/GenBank/DDBJ whole genome shotgun (WGS) entry which is preliminary data.</text>
</comment>
<keyword evidence="1" id="KW-0812">Transmembrane</keyword>
<gene>
    <name evidence="2" type="ORF">AFL42_15710</name>
</gene>
<dbReference type="Proteomes" id="UP000037854">
    <property type="component" value="Unassembled WGS sequence"/>
</dbReference>
<proteinExistence type="predicted"/>
<reference evidence="2 3" key="1">
    <citation type="submission" date="2015-07" db="EMBL/GenBank/DDBJ databases">
        <title>High-quality draft genome sequence of Oceanobacillus caeni HM6, a bacillus isolated from a human feces.</title>
        <authorList>
            <person name="Kumar J."/>
            <person name="Verma M.K."/>
            <person name="Pandey R."/>
            <person name="Bhambi M."/>
            <person name="Chauhan N."/>
        </authorList>
    </citation>
    <scope>NUCLEOTIDE SEQUENCE [LARGE SCALE GENOMIC DNA]</scope>
    <source>
        <strain evidence="2 3">HM6</strain>
    </source>
</reference>
<dbReference type="PROSITE" id="PS51318">
    <property type="entry name" value="TAT"/>
    <property type="match status" value="1"/>
</dbReference>